<dbReference type="Pfam" id="PF09992">
    <property type="entry name" value="NAGPA"/>
    <property type="match status" value="1"/>
</dbReference>
<dbReference type="SUPFAM" id="SSF55383">
    <property type="entry name" value="Copper amine oxidase, domain N"/>
    <property type="match status" value="1"/>
</dbReference>
<dbReference type="InterPro" id="IPR012854">
    <property type="entry name" value="Cu_amine_oxidase-like_N"/>
</dbReference>
<gene>
    <name evidence="4" type="ordered locus">Amet_3714</name>
</gene>
<dbReference type="HOGENOM" id="CLU_037735_0_0_9"/>
<feature type="signal peptide" evidence="1">
    <location>
        <begin position="1"/>
        <end position="28"/>
    </location>
</feature>
<dbReference type="eggNOG" id="COG4632">
    <property type="taxonomic scope" value="Bacteria"/>
</dbReference>
<keyword evidence="1" id="KW-0732">Signal</keyword>
<dbReference type="Pfam" id="PF07833">
    <property type="entry name" value="Cu_amine_oxidN1"/>
    <property type="match status" value="1"/>
</dbReference>
<dbReference type="KEGG" id="amt:Amet_3714"/>
<feature type="domain" description="Copper amine oxidase-like N-terminal" evidence="2">
    <location>
        <begin position="381"/>
        <end position="488"/>
    </location>
</feature>
<dbReference type="EMBL" id="CP000724">
    <property type="protein sequence ID" value="ABR49834.1"/>
    <property type="molecule type" value="Genomic_DNA"/>
</dbReference>
<dbReference type="InterPro" id="IPR036582">
    <property type="entry name" value="Mao_N_sf"/>
</dbReference>
<proteinExistence type="predicted"/>
<reference evidence="5" key="1">
    <citation type="journal article" date="2016" name="Genome Announc.">
        <title>Complete genome sequence of Alkaliphilus metalliredigens strain QYMF, an alkaliphilic and metal-reducing bacterium isolated from borax-contaminated leachate ponds.</title>
        <authorList>
            <person name="Hwang C."/>
            <person name="Copeland A."/>
            <person name="Lucas S."/>
            <person name="Lapidus A."/>
            <person name="Barry K."/>
            <person name="Detter J.C."/>
            <person name="Glavina Del Rio T."/>
            <person name="Hammon N."/>
            <person name="Israni S."/>
            <person name="Dalin E."/>
            <person name="Tice H."/>
            <person name="Pitluck S."/>
            <person name="Chertkov O."/>
            <person name="Brettin T."/>
            <person name="Bruce D."/>
            <person name="Han C."/>
            <person name="Schmutz J."/>
            <person name="Larimer F."/>
            <person name="Land M.L."/>
            <person name="Hauser L."/>
            <person name="Kyrpides N."/>
            <person name="Mikhailova N."/>
            <person name="Ye Q."/>
            <person name="Zhou J."/>
            <person name="Richardson P."/>
            <person name="Fields M.W."/>
        </authorList>
    </citation>
    <scope>NUCLEOTIDE SEQUENCE [LARGE SCALE GENOMIC DNA]</scope>
    <source>
        <strain evidence="5">QYMF</strain>
    </source>
</reference>
<keyword evidence="5" id="KW-1185">Reference proteome</keyword>
<protein>
    <submittedName>
        <fullName evidence="4">Copper amine oxidase domain protein</fullName>
    </submittedName>
</protein>
<dbReference type="AlphaFoldDB" id="A6TUG6"/>
<dbReference type="RefSeq" id="WP_012064794.1">
    <property type="nucleotide sequence ID" value="NC_009633.1"/>
</dbReference>
<dbReference type="InterPro" id="IPR018711">
    <property type="entry name" value="NAGPA"/>
</dbReference>
<sequence length="491" mass="53726">MITKLKTNTLTILMTLILILTSISTVYANDTAVLNTRGVSFSGGSRNVSYITIDLNDSSVDIQAAISKNQIGTADSLQNISNQFKTEEQEVLAAINGTFFSAYDNNPLPWGTIQKDGKVIHIGNTGSVIGFTQTNEVKIENLYIAISGSINESGSWYAWNINHPFETADAVTIFTPEFGKETHQHSFTTIVVKAGKVSRITVGKTAIPTDGYVIVTGVPSLVNRFKIGDAVDYDIHFSEINFQNENASAGRDLISSWKEVTSAIGAGPTLIKNGVITANGLSEGFFEDEILTNRGQRSFIGVTKENKLVMGTVPSVSVKELAEIAKELGLYQAINLDGGASSGLIYKDRMVHAPGRLLSNAIVITKKNKQVAIAEPAVRVQIDGKYLETEDLPMIIDGRTMIPFRAIFNALDAEIEWDEKERVAIGMKDNIIIRLPIGKSYTFVNEEKMDLDVAASIINGRTYIPTRFVAESLGARVDWDAQNRVVYIWSK</sequence>
<evidence type="ECO:0000256" key="1">
    <source>
        <dbReference type="SAM" id="SignalP"/>
    </source>
</evidence>
<dbReference type="PANTHER" id="PTHR40446">
    <property type="entry name" value="N-ACETYLGLUCOSAMINE-1-PHOSPHODIESTER ALPHA-N-ACETYLGLUCOSAMINIDASE"/>
    <property type="match status" value="1"/>
</dbReference>
<feature type="domain" description="Phosphodiester glycosidase" evidence="3">
    <location>
        <begin position="190"/>
        <end position="365"/>
    </location>
</feature>
<dbReference type="Proteomes" id="UP000001572">
    <property type="component" value="Chromosome"/>
</dbReference>
<evidence type="ECO:0000313" key="5">
    <source>
        <dbReference type="Proteomes" id="UP000001572"/>
    </source>
</evidence>
<evidence type="ECO:0000259" key="3">
    <source>
        <dbReference type="Pfam" id="PF09992"/>
    </source>
</evidence>
<organism evidence="4 5">
    <name type="scientific">Alkaliphilus metalliredigens (strain QYMF)</name>
    <dbReference type="NCBI Taxonomy" id="293826"/>
    <lineage>
        <taxon>Bacteria</taxon>
        <taxon>Bacillati</taxon>
        <taxon>Bacillota</taxon>
        <taxon>Clostridia</taxon>
        <taxon>Peptostreptococcales</taxon>
        <taxon>Natronincolaceae</taxon>
        <taxon>Alkaliphilus</taxon>
    </lineage>
</organism>
<evidence type="ECO:0000259" key="2">
    <source>
        <dbReference type="Pfam" id="PF07833"/>
    </source>
</evidence>
<feature type="chain" id="PRO_5002702516" evidence="1">
    <location>
        <begin position="29"/>
        <end position="491"/>
    </location>
</feature>
<accession>A6TUG6</accession>
<dbReference type="PANTHER" id="PTHR40446:SF2">
    <property type="entry name" value="N-ACETYLGLUCOSAMINE-1-PHOSPHODIESTER ALPHA-N-ACETYLGLUCOSAMINIDASE"/>
    <property type="match status" value="1"/>
</dbReference>
<dbReference type="Gene3D" id="3.30.457.10">
    <property type="entry name" value="Copper amine oxidase-like, N-terminal domain"/>
    <property type="match status" value="1"/>
</dbReference>
<evidence type="ECO:0000313" key="4">
    <source>
        <dbReference type="EMBL" id="ABR49834.1"/>
    </source>
</evidence>
<dbReference type="STRING" id="293826.Amet_3714"/>
<name>A6TUG6_ALKMQ</name>
<dbReference type="OrthoDB" id="9809781at2"/>